<accession>A0A8J4VGB8</accession>
<dbReference type="GO" id="GO:0006075">
    <property type="term" value="P:(1-&gt;3)-beta-D-glucan biosynthetic process"/>
    <property type="evidence" value="ECO:0007669"/>
    <property type="project" value="InterPro"/>
</dbReference>
<evidence type="ECO:0000259" key="1">
    <source>
        <dbReference type="Pfam" id="PF02364"/>
    </source>
</evidence>
<evidence type="ECO:0000313" key="2">
    <source>
        <dbReference type="EMBL" id="KAF3948179.1"/>
    </source>
</evidence>
<organism evidence="2 3">
    <name type="scientific">Castanea mollissima</name>
    <name type="common">Chinese chestnut</name>
    <dbReference type="NCBI Taxonomy" id="60419"/>
    <lineage>
        <taxon>Eukaryota</taxon>
        <taxon>Viridiplantae</taxon>
        <taxon>Streptophyta</taxon>
        <taxon>Embryophyta</taxon>
        <taxon>Tracheophyta</taxon>
        <taxon>Spermatophyta</taxon>
        <taxon>Magnoliopsida</taxon>
        <taxon>eudicotyledons</taxon>
        <taxon>Gunneridae</taxon>
        <taxon>Pentapetalae</taxon>
        <taxon>rosids</taxon>
        <taxon>fabids</taxon>
        <taxon>Fagales</taxon>
        <taxon>Fagaceae</taxon>
        <taxon>Castanea</taxon>
    </lineage>
</organism>
<dbReference type="InterPro" id="IPR003440">
    <property type="entry name" value="Glyco_trans_48_dom"/>
</dbReference>
<keyword evidence="3" id="KW-1185">Reference proteome</keyword>
<dbReference type="PANTHER" id="PTHR12741:SF48">
    <property type="entry name" value="1,3-BETA-GLUCAN SYNTHASE COMPONENT FKS1-RELATED"/>
    <property type="match status" value="1"/>
</dbReference>
<dbReference type="GO" id="GO:0005886">
    <property type="term" value="C:plasma membrane"/>
    <property type="evidence" value="ECO:0007669"/>
    <property type="project" value="TreeGrafter"/>
</dbReference>
<sequence>MNRPHSQTLSSHFAPLYSKVQSLASHYKFFTPSCRRRRHHHHQPLLSLPPIIWVEPRQGGAVCLTTEERLREGIEKSSLGGKRVTLTAYYFEDVLFSTNDLEKQITGDGLSILYYLQKRYPDEWNNFLERIKCSDEAELKATEELEDELRLWASYRGQTLARTVRGMMYYRKALELQAFLDMANDEDLMKGYKAAELDGVINSKGERSLRAQYQAIADLKFTYVVSCHMYGTDKRSGHPRAKDILNLMTRHPSVRVAYIDEVEEPVKDYSKKGVQKVYYSTLVKGAPPTKAIGSSEPVQNLDQVQVLDYNWKLGWNTQQTDC</sequence>
<dbReference type="PANTHER" id="PTHR12741">
    <property type="entry name" value="LYST-INTERACTING PROTEIN LIP5 DOPAMINE RESPONSIVE PROTEIN DRG-1"/>
    <property type="match status" value="1"/>
</dbReference>
<dbReference type="AlphaFoldDB" id="A0A8J4VGB8"/>
<feature type="domain" description="Glycosyl transferase 48" evidence="1">
    <location>
        <begin position="141"/>
        <end position="288"/>
    </location>
</feature>
<dbReference type="GO" id="GO:0003843">
    <property type="term" value="F:1,3-beta-D-glucan synthase activity"/>
    <property type="evidence" value="ECO:0007669"/>
    <property type="project" value="InterPro"/>
</dbReference>
<gene>
    <name evidence="2" type="ORF">CMV_025789</name>
</gene>
<name>A0A8J4VGB8_9ROSI</name>
<comment type="caution">
    <text evidence="2">The sequence shown here is derived from an EMBL/GenBank/DDBJ whole genome shotgun (WGS) entry which is preliminary data.</text>
</comment>
<dbReference type="Proteomes" id="UP000737018">
    <property type="component" value="Unassembled WGS sequence"/>
</dbReference>
<dbReference type="EMBL" id="JRKL02007045">
    <property type="protein sequence ID" value="KAF3948179.1"/>
    <property type="molecule type" value="Genomic_DNA"/>
</dbReference>
<evidence type="ECO:0000313" key="3">
    <source>
        <dbReference type="Proteomes" id="UP000737018"/>
    </source>
</evidence>
<proteinExistence type="predicted"/>
<dbReference type="Pfam" id="PF02364">
    <property type="entry name" value="Glucan_synthase"/>
    <property type="match status" value="1"/>
</dbReference>
<reference evidence="2" key="1">
    <citation type="submission" date="2020-03" db="EMBL/GenBank/DDBJ databases">
        <title>Castanea mollissima Vanexum genome sequencing.</title>
        <authorList>
            <person name="Staton M."/>
        </authorList>
    </citation>
    <scope>NUCLEOTIDE SEQUENCE</scope>
    <source>
        <tissue evidence="2">Leaf</tissue>
    </source>
</reference>
<dbReference type="GO" id="GO:0000148">
    <property type="term" value="C:1,3-beta-D-glucan synthase complex"/>
    <property type="evidence" value="ECO:0007669"/>
    <property type="project" value="InterPro"/>
</dbReference>
<dbReference type="OrthoDB" id="1880850at2759"/>
<protein>
    <recommendedName>
        <fullName evidence="1">Glycosyl transferase 48 domain-containing protein</fullName>
    </recommendedName>
</protein>